<comment type="caution">
    <text evidence="2">The sequence shown here is derived from an EMBL/GenBank/DDBJ whole genome shotgun (WGS) entry which is preliminary data.</text>
</comment>
<keyword evidence="1" id="KW-1133">Transmembrane helix</keyword>
<evidence type="ECO:0000313" key="3">
    <source>
        <dbReference type="Proteomes" id="UP000295447"/>
    </source>
</evidence>
<sequence length="154" mass="16303">MSEQRGDLPGEGRPGPYSGLFGATPDTYAYQQTPPKQVTIASVIAIGLGAMCLLLAILTLTSAGAQISEVLTGSRDNTPVAVAAALVCAVIYLVPALYLRKRHRWSRYMLIAVAALGIAGGIMALPASLLGLAIHATLLLLMLQRPTKSWFQTR</sequence>
<dbReference type="RefSeq" id="WP_134120821.1">
    <property type="nucleotide sequence ID" value="NZ_SODF01000002.1"/>
</dbReference>
<feature type="transmembrane region" description="Helical" evidence="1">
    <location>
        <begin position="38"/>
        <end position="60"/>
    </location>
</feature>
<dbReference type="AlphaFoldDB" id="A0A4R7ZKL9"/>
<name>A0A4R7ZKL9_9ACTN</name>
<keyword evidence="1" id="KW-0472">Membrane</keyword>
<organism evidence="2 3">
    <name type="scientific">Kribbella kalugense</name>
    <dbReference type="NCBI Taxonomy" id="2512221"/>
    <lineage>
        <taxon>Bacteria</taxon>
        <taxon>Bacillati</taxon>
        <taxon>Actinomycetota</taxon>
        <taxon>Actinomycetes</taxon>
        <taxon>Propionibacteriales</taxon>
        <taxon>Kribbellaceae</taxon>
        <taxon>Kribbella</taxon>
    </lineage>
</organism>
<keyword evidence="3" id="KW-1185">Reference proteome</keyword>
<feature type="transmembrane region" description="Helical" evidence="1">
    <location>
        <begin position="80"/>
        <end position="98"/>
    </location>
</feature>
<evidence type="ECO:0000313" key="2">
    <source>
        <dbReference type="EMBL" id="TDW17746.1"/>
    </source>
</evidence>
<dbReference type="OrthoDB" id="3831208at2"/>
<proteinExistence type="predicted"/>
<evidence type="ECO:0000256" key="1">
    <source>
        <dbReference type="SAM" id="Phobius"/>
    </source>
</evidence>
<keyword evidence="1" id="KW-0812">Transmembrane</keyword>
<reference evidence="2 3" key="1">
    <citation type="submission" date="2019-03" db="EMBL/GenBank/DDBJ databases">
        <title>Genomic Encyclopedia of Type Strains, Phase III (KMG-III): the genomes of soil and plant-associated and newly described type strains.</title>
        <authorList>
            <person name="Whitman W."/>
        </authorList>
    </citation>
    <scope>NUCLEOTIDE SEQUENCE [LARGE SCALE GENOMIC DNA]</scope>
    <source>
        <strain evidence="2 3">VKM Ac-2570</strain>
    </source>
</reference>
<accession>A0A4R7ZKL9</accession>
<dbReference type="EMBL" id="SODF01000002">
    <property type="protein sequence ID" value="TDW17746.1"/>
    <property type="molecule type" value="Genomic_DNA"/>
</dbReference>
<protein>
    <submittedName>
        <fullName evidence="2">Uncharacterized protein</fullName>
    </submittedName>
</protein>
<dbReference type="Proteomes" id="UP000295447">
    <property type="component" value="Unassembled WGS sequence"/>
</dbReference>
<feature type="transmembrane region" description="Helical" evidence="1">
    <location>
        <begin position="110"/>
        <end position="143"/>
    </location>
</feature>
<gene>
    <name evidence="2" type="ORF">EV650_4322</name>
</gene>